<comment type="pathway">
    <text evidence="2">Protein modification; protein ubiquitination.</text>
</comment>
<dbReference type="VEuPathDB" id="VectorBase:BGLAX_050806"/>
<dbReference type="UniPathway" id="UPA00143"/>
<dbReference type="VEuPathDB" id="VectorBase:BGLB027419"/>
<dbReference type="GO" id="GO:0061630">
    <property type="term" value="F:ubiquitin protein ligase activity"/>
    <property type="evidence" value="ECO:0007669"/>
    <property type="project" value="UniProtKB-UniRule"/>
</dbReference>
<comment type="function">
    <text evidence="2">E3 ubiquitin-protein ligase which accepts ubiquitin from an E2 ubiquitin-conjugating enzyme in the form of a thioester and then directly transfers the ubiquitin to targeted substrates.</text>
</comment>
<sequence length="185" mass="21554">MTIPKQEKYIENQEKALADKGVTCDEYDCTEMNHLYMCRNRECIHEDLILTRRLRLRLEKAPGENTLIDRTDRCLKMEPLTTVADLERYLLKMVAKQWYDFDRSTFNFVKKLKEPGVSLTFTHQNDFDENGLLYWIGTNGKTSYEWVNPGQYGLVVVTSSEGRSLPYGKLEDILSRDSAALNCHK</sequence>
<accession>A0A2C9L685</accession>
<dbReference type="VEuPathDB" id="VectorBase:BGLAX_042629"/>
<keyword evidence="1 2" id="KW-0808">Transferase</keyword>
<dbReference type="PANTHER" id="PTHR45670:SF1">
    <property type="entry name" value="E3 UBIQUITIN-PROTEIN LIGASE HECTD1"/>
    <property type="match status" value="1"/>
</dbReference>
<reference evidence="3" key="1">
    <citation type="submission" date="2020-05" db="UniProtKB">
        <authorList>
            <consortium name="EnsemblMetazoa"/>
        </authorList>
    </citation>
    <scope>IDENTIFICATION</scope>
    <source>
        <strain evidence="3">BB02</strain>
    </source>
</reference>
<dbReference type="STRING" id="6526.A0A2C9L685"/>
<dbReference type="EC" id="2.3.2.26" evidence="2"/>
<organism evidence="3 4">
    <name type="scientific">Biomphalaria glabrata</name>
    <name type="common">Bloodfluke planorb</name>
    <name type="synonym">Freshwater snail</name>
    <dbReference type="NCBI Taxonomy" id="6526"/>
    <lineage>
        <taxon>Eukaryota</taxon>
        <taxon>Metazoa</taxon>
        <taxon>Spiralia</taxon>
        <taxon>Lophotrochozoa</taxon>
        <taxon>Mollusca</taxon>
        <taxon>Gastropoda</taxon>
        <taxon>Heterobranchia</taxon>
        <taxon>Euthyneura</taxon>
        <taxon>Panpulmonata</taxon>
        <taxon>Hygrophila</taxon>
        <taxon>Lymnaeoidea</taxon>
        <taxon>Planorbidae</taxon>
        <taxon>Biomphalaria</taxon>
    </lineage>
</organism>
<name>A0A2C9L685_BIOGL</name>
<keyword evidence="2" id="KW-0833">Ubl conjugation pathway</keyword>
<evidence type="ECO:0000256" key="2">
    <source>
        <dbReference type="RuleBase" id="RU369009"/>
    </source>
</evidence>
<evidence type="ECO:0000256" key="1">
    <source>
        <dbReference type="ARBA" id="ARBA00022679"/>
    </source>
</evidence>
<evidence type="ECO:0000313" key="4">
    <source>
        <dbReference type="Proteomes" id="UP000076420"/>
    </source>
</evidence>
<dbReference type="EnsemblMetazoa" id="BGLB027419-RA">
    <property type="protein sequence ID" value="BGLB027419-PA"/>
    <property type="gene ID" value="BGLB027419"/>
</dbReference>
<protein>
    <recommendedName>
        <fullName evidence="2">E3 ubiquitin-protein ligase</fullName>
        <ecNumber evidence="2">2.3.2.26</ecNumber>
    </recommendedName>
</protein>
<evidence type="ECO:0000313" key="3">
    <source>
        <dbReference type="EnsemblMetazoa" id="BGLB027419-PA"/>
    </source>
</evidence>
<dbReference type="InterPro" id="IPR045322">
    <property type="entry name" value="HECTD1/TRIP12-like"/>
</dbReference>
<dbReference type="GO" id="GO:0016607">
    <property type="term" value="C:nuclear speck"/>
    <property type="evidence" value="ECO:0007669"/>
    <property type="project" value="TreeGrafter"/>
</dbReference>
<dbReference type="KEGG" id="bgt:106058854"/>
<proteinExistence type="inferred from homology"/>
<dbReference type="Proteomes" id="UP000076420">
    <property type="component" value="Unassembled WGS sequence"/>
</dbReference>
<dbReference type="AlphaFoldDB" id="A0A2C9L685"/>
<dbReference type="GO" id="GO:0070534">
    <property type="term" value="P:protein K63-linked ubiquitination"/>
    <property type="evidence" value="ECO:0007669"/>
    <property type="project" value="TreeGrafter"/>
</dbReference>
<comment type="catalytic activity">
    <reaction evidence="2">
        <text>S-ubiquitinyl-[E2 ubiquitin-conjugating enzyme]-L-cysteine + [acceptor protein]-L-lysine = [E2 ubiquitin-conjugating enzyme]-L-cysteine + N(6)-ubiquitinyl-[acceptor protein]-L-lysine.</text>
        <dbReference type="EC" id="2.3.2.26"/>
    </reaction>
</comment>
<comment type="similarity">
    <text evidence="2">Belongs to the UPL family. K-HECT subfamily.</text>
</comment>
<dbReference type="PANTHER" id="PTHR45670">
    <property type="entry name" value="E3 UBIQUITIN-PROTEIN LIGASE TRIP12"/>
    <property type="match status" value="1"/>
</dbReference>
<dbReference type="GO" id="GO:0043161">
    <property type="term" value="P:proteasome-mediated ubiquitin-dependent protein catabolic process"/>
    <property type="evidence" value="ECO:0007669"/>
    <property type="project" value="TreeGrafter"/>
</dbReference>
<gene>
    <name evidence="3" type="primary">106058854</name>
</gene>